<dbReference type="SUPFAM" id="SSF49785">
    <property type="entry name" value="Galactose-binding domain-like"/>
    <property type="match status" value="1"/>
</dbReference>
<dbReference type="Pfam" id="PF16355">
    <property type="entry name" value="DUF4982"/>
    <property type="match status" value="1"/>
</dbReference>
<accession>A0A1H3VPI5</accession>
<dbReference type="InterPro" id="IPR040605">
    <property type="entry name" value="Glyco_hydro2_dom5"/>
</dbReference>
<protein>
    <submittedName>
        <fullName evidence="8">Glycosyl hydrolases family 2, sugar binding domain</fullName>
    </submittedName>
</protein>
<dbReference type="InterPro" id="IPR054593">
    <property type="entry name" value="Beta-mannosidase-like_N2"/>
</dbReference>
<dbReference type="AlphaFoldDB" id="A0A1H3VPI5"/>
<dbReference type="STRING" id="551991.SAMN05192529_101339"/>
<feature type="domain" description="Beta-mannosidase-like galactose-binding" evidence="7">
    <location>
        <begin position="106"/>
        <end position="192"/>
    </location>
</feature>
<dbReference type="InterPro" id="IPR051913">
    <property type="entry name" value="GH2_Domain-Containing"/>
</dbReference>
<evidence type="ECO:0000256" key="2">
    <source>
        <dbReference type="ARBA" id="ARBA00022801"/>
    </source>
</evidence>
<dbReference type="PANTHER" id="PTHR42732">
    <property type="entry name" value="BETA-GALACTOSIDASE"/>
    <property type="match status" value="1"/>
</dbReference>
<dbReference type="EMBL" id="FNQY01000001">
    <property type="protein sequence ID" value="SDZ76697.1"/>
    <property type="molecule type" value="Genomic_DNA"/>
</dbReference>
<proteinExistence type="inferred from homology"/>
<dbReference type="InterPro" id="IPR032311">
    <property type="entry name" value="DUF4982"/>
</dbReference>
<feature type="domain" description="Glycoside hydrolase family 2" evidence="6">
    <location>
        <begin position="726"/>
        <end position="821"/>
    </location>
</feature>
<evidence type="ECO:0000256" key="3">
    <source>
        <dbReference type="ARBA" id="ARBA00023295"/>
    </source>
</evidence>
<dbReference type="Proteomes" id="UP000199041">
    <property type="component" value="Unassembled WGS sequence"/>
</dbReference>
<gene>
    <name evidence="8" type="ORF">SAMN05192529_101339</name>
</gene>
<evidence type="ECO:0000259" key="4">
    <source>
        <dbReference type="Pfam" id="PF00703"/>
    </source>
</evidence>
<comment type="similarity">
    <text evidence="1">Belongs to the glycosyl hydrolase 2 family.</text>
</comment>
<keyword evidence="2 8" id="KW-0378">Hydrolase</keyword>
<evidence type="ECO:0000259" key="7">
    <source>
        <dbReference type="Pfam" id="PF22666"/>
    </source>
</evidence>
<dbReference type="Gene3D" id="2.60.40.10">
    <property type="entry name" value="Immunoglobulins"/>
    <property type="match status" value="3"/>
</dbReference>
<dbReference type="GO" id="GO:0004553">
    <property type="term" value="F:hydrolase activity, hydrolyzing O-glycosyl compounds"/>
    <property type="evidence" value="ECO:0007669"/>
    <property type="project" value="InterPro"/>
</dbReference>
<dbReference type="InterPro" id="IPR013783">
    <property type="entry name" value="Ig-like_fold"/>
</dbReference>
<dbReference type="SUPFAM" id="SSF49303">
    <property type="entry name" value="beta-Galactosidase/glucuronidase domain"/>
    <property type="match status" value="1"/>
</dbReference>
<evidence type="ECO:0000259" key="5">
    <source>
        <dbReference type="Pfam" id="PF16355"/>
    </source>
</evidence>
<dbReference type="Pfam" id="PF22666">
    <property type="entry name" value="Glyco_hydro_2_N2"/>
    <property type="match status" value="1"/>
</dbReference>
<dbReference type="RefSeq" id="WP_244518665.1">
    <property type="nucleotide sequence ID" value="NZ_FNQY01000001.1"/>
</dbReference>
<dbReference type="Pfam" id="PF00703">
    <property type="entry name" value="Glyco_hydro_2"/>
    <property type="match status" value="1"/>
</dbReference>
<feature type="domain" description="Glycoside hydrolase family 2 immunoglobulin-like beta-sandwich" evidence="4">
    <location>
        <begin position="242"/>
        <end position="337"/>
    </location>
</feature>
<organism evidence="8 9">
    <name type="scientific">Arachidicoccus rhizosphaerae</name>
    <dbReference type="NCBI Taxonomy" id="551991"/>
    <lineage>
        <taxon>Bacteria</taxon>
        <taxon>Pseudomonadati</taxon>
        <taxon>Bacteroidota</taxon>
        <taxon>Chitinophagia</taxon>
        <taxon>Chitinophagales</taxon>
        <taxon>Chitinophagaceae</taxon>
        <taxon>Arachidicoccus</taxon>
    </lineage>
</organism>
<dbReference type="InterPro" id="IPR006102">
    <property type="entry name" value="Ig-like_GH2"/>
</dbReference>
<evidence type="ECO:0000256" key="1">
    <source>
        <dbReference type="ARBA" id="ARBA00007401"/>
    </source>
</evidence>
<feature type="domain" description="DUF4982" evidence="5">
    <location>
        <begin position="647"/>
        <end position="704"/>
    </location>
</feature>
<keyword evidence="3" id="KW-0326">Glycosidase</keyword>
<dbReference type="SUPFAM" id="SSF51445">
    <property type="entry name" value="(Trans)glycosidases"/>
    <property type="match status" value="1"/>
</dbReference>
<reference evidence="8 9" key="1">
    <citation type="submission" date="2016-10" db="EMBL/GenBank/DDBJ databases">
        <authorList>
            <person name="de Groot N.N."/>
        </authorList>
    </citation>
    <scope>NUCLEOTIDE SEQUENCE [LARGE SCALE GENOMIC DNA]</scope>
    <source>
        <strain evidence="8 9">Vu-144</strain>
    </source>
</reference>
<evidence type="ECO:0000313" key="9">
    <source>
        <dbReference type="Proteomes" id="UP000199041"/>
    </source>
</evidence>
<sequence length="1012" mass="113462">MGISRRRALKLLGGIAPLAIAPKVFGRYSFQNDHTDHFMEELLNGPKSSSVKFNFNPDWKVLVGDATDASNKDFNDSSWDSRSLPYAWNENDAFKKDIAELSTGIAWYRKHFSIPASFKGHKIFLECEGLRQAGFFYLNGQLIGKSENGVMASGFDLTDYLFYGDKENVLAVKTDNSWDYRQQATGSRYQWNDKNFYANYGGLNKNLYLHIKPQVYQTLPLFSSLATTGIYIYGTNFDIPGSAAQVHVESEVKNESEADKSLYLEVLIKDLGGKQVARFLGKPTMVTRGSTAVLKADDLVKGLQFWSWGYGYLYDVQTTVKQGDSVVDTVTTRTGFRKTAFENGMIYLNDRVINIHGYAQRTTNEWPAIGNAVPAWLSDYSNGLMIESNANLVRWMHVTPWKQDVESCDRVGLMQAMPAGDSEGDVKDQRWVQRKELMRDAIIYNRNNPSIIFYECGNKGIIDSQMQEMKAIRDQFDPHGGRAIGSREMLDSQIAEYGGEMLYIDKSATKPLWEMEFSRDEGLRKYWDDYTPPYHKDGDGPLYRGKPAPEYNHNMQSHAIENVNRWYDYWKVRPGTGCRVSSGGVNIVFSDSNTHHRGQEVYRTSGEVDAMRIKKQNFFANQVMWDGWVDTEKQRIHIIGHWNYTEGTEKDIYVVSTAPKVALFLNGKSLGYGEQSKEFLFKFKNVKWAKGQLVARGYDKNNTAIVTHQLQTAGTPAALKLTLVDRPTAFLADGHDLQLLEVEVVDKEGNRCPTALNMIEFKLNGPALWKGGIAVGPGNYIGAKILPVEGGVNRVFIRATRQPGLISVAAVAEGLKSQTIQFESKPVTVINGLAKNLPSDGLNGQLTRGTTPETPSYVISRIPVEVSAARAGVNQQDAGKCYDDNEKSGWSNDGKIQTAWMEFTLEREAQLSAIDIKLNNFRTKQYPIAVKVEDTEVFRGLTERSLGYFSIEFPPTKGKKVMISLIGNAKTEDDIEGEVNGKKLGDGIKAAGSELKGSLGIIEVEFYEKPRL</sequence>
<dbReference type="Pfam" id="PF18565">
    <property type="entry name" value="Glyco_hydro2_C5"/>
    <property type="match status" value="1"/>
</dbReference>
<evidence type="ECO:0000313" key="8">
    <source>
        <dbReference type="EMBL" id="SDZ76697.1"/>
    </source>
</evidence>
<name>A0A1H3VPI5_9BACT</name>
<evidence type="ECO:0000259" key="6">
    <source>
        <dbReference type="Pfam" id="PF18565"/>
    </source>
</evidence>
<dbReference type="InterPro" id="IPR036156">
    <property type="entry name" value="Beta-gal/glucu_dom_sf"/>
</dbReference>
<dbReference type="InterPro" id="IPR008979">
    <property type="entry name" value="Galactose-bd-like_sf"/>
</dbReference>
<keyword evidence="9" id="KW-1185">Reference proteome</keyword>
<dbReference type="Gene3D" id="2.60.120.260">
    <property type="entry name" value="Galactose-binding domain-like"/>
    <property type="match status" value="2"/>
</dbReference>
<dbReference type="GO" id="GO:0005975">
    <property type="term" value="P:carbohydrate metabolic process"/>
    <property type="evidence" value="ECO:0007669"/>
    <property type="project" value="InterPro"/>
</dbReference>
<dbReference type="InterPro" id="IPR017853">
    <property type="entry name" value="GH"/>
</dbReference>
<dbReference type="PANTHER" id="PTHR42732:SF1">
    <property type="entry name" value="BETA-MANNOSIDASE"/>
    <property type="match status" value="1"/>
</dbReference>
<dbReference type="Gene3D" id="3.20.20.80">
    <property type="entry name" value="Glycosidases"/>
    <property type="match status" value="1"/>
</dbReference>